<keyword evidence="1" id="KW-1133">Transmembrane helix</keyword>
<dbReference type="KEGG" id="mlt:VC82_2679"/>
<gene>
    <name evidence="2" type="ORF">VC82_2679</name>
</gene>
<dbReference type="Proteomes" id="UP000032726">
    <property type="component" value="Chromosome"/>
</dbReference>
<dbReference type="OrthoDB" id="1435846at2"/>
<reference evidence="2 3" key="1">
    <citation type="submission" date="2015-03" db="EMBL/GenBank/DDBJ databases">
        <title>Complete genome sequence of Muricauda lutaonensis CC-HSB-11T, isolated from a coastal hot spring.</title>
        <authorList>
            <person name="Kim K.M."/>
        </authorList>
    </citation>
    <scope>NUCLEOTIDE SEQUENCE [LARGE SCALE GENOMIC DNA]</scope>
    <source>
        <strain evidence="2 3">CC-HSB-11</strain>
    </source>
</reference>
<accession>A0A0D5YWG5</accession>
<dbReference type="STRING" id="516051.VC82_2679"/>
<keyword evidence="1" id="KW-0472">Membrane</keyword>
<proteinExistence type="predicted"/>
<keyword evidence="3" id="KW-1185">Reference proteome</keyword>
<evidence type="ECO:0000313" key="3">
    <source>
        <dbReference type="Proteomes" id="UP000032726"/>
    </source>
</evidence>
<dbReference type="EMBL" id="CP011071">
    <property type="protein sequence ID" value="AKA36239.1"/>
    <property type="molecule type" value="Genomic_DNA"/>
</dbReference>
<sequence>MKKFLKPAFLLFYLLMPVSFFFVGLLFAKLIDAGKGQMLAAGAIVLGYGVLFAGLAFVTSFIIVRYTKHRYVVIANIVLSVLLVSFLLYFRIQYKNRNSPKPAEHEMKAPKPTAPAEKGNLLIWSAIPKKKHLQNPENDMGLGFFTPNFYDNPLLYFYGNVNPEKSVMEHAPTDSIVFKRRGQGGFDIAQAPPWLVPEHMKLDYDMLYFEIAALGREFAEVVVNTQTRRTALVNKYDGKIIFWPAFLLQVHSVEFPPDSNEKIRARPFEQASEVNLPYSFLKPVSIKNEWMQVELWNDDFRPIGKGWIRWQRNGKLLIDYSLLS</sequence>
<feature type="transmembrane region" description="Helical" evidence="1">
    <location>
        <begin position="71"/>
        <end position="90"/>
    </location>
</feature>
<feature type="transmembrane region" description="Helical" evidence="1">
    <location>
        <begin position="39"/>
        <end position="64"/>
    </location>
</feature>
<keyword evidence="1" id="KW-0812">Transmembrane</keyword>
<feature type="transmembrane region" description="Helical" evidence="1">
    <location>
        <begin position="7"/>
        <end position="27"/>
    </location>
</feature>
<dbReference type="HOGENOM" id="CLU_890591_0_0_10"/>
<evidence type="ECO:0000313" key="2">
    <source>
        <dbReference type="EMBL" id="AKA36239.1"/>
    </source>
</evidence>
<organism evidence="2 3">
    <name type="scientific">Flagellimonas lutaonensis</name>
    <dbReference type="NCBI Taxonomy" id="516051"/>
    <lineage>
        <taxon>Bacteria</taxon>
        <taxon>Pseudomonadati</taxon>
        <taxon>Bacteroidota</taxon>
        <taxon>Flavobacteriia</taxon>
        <taxon>Flavobacteriales</taxon>
        <taxon>Flavobacteriaceae</taxon>
        <taxon>Flagellimonas</taxon>
    </lineage>
</organism>
<protein>
    <submittedName>
        <fullName evidence="2">Uncharacterized protein</fullName>
    </submittedName>
</protein>
<name>A0A0D5YWG5_9FLAO</name>
<evidence type="ECO:0000256" key="1">
    <source>
        <dbReference type="SAM" id="Phobius"/>
    </source>
</evidence>
<dbReference type="AlphaFoldDB" id="A0A0D5YWG5"/>
<dbReference type="RefSeq" id="WP_045802803.1">
    <property type="nucleotide sequence ID" value="NZ_CP011071.1"/>
</dbReference>